<evidence type="ECO:0000313" key="2">
    <source>
        <dbReference type="EMBL" id="CAH1223372.1"/>
    </source>
</evidence>
<gene>
    <name evidence="2" type="ORF">PAECIP111893_04967</name>
</gene>
<dbReference type="RefSeq" id="WP_371877762.1">
    <property type="nucleotide sequence ID" value="NZ_CAKMMF010000041.1"/>
</dbReference>
<evidence type="ECO:0000313" key="3">
    <source>
        <dbReference type="Proteomes" id="UP000838686"/>
    </source>
</evidence>
<dbReference type="Proteomes" id="UP000838686">
    <property type="component" value="Unassembled WGS sequence"/>
</dbReference>
<dbReference type="InterPro" id="IPR018540">
    <property type="entry name" value="Spo0E-like"/>
</dbReference>
<dbReference type="Pfam" id="PF09388">
    <property type="entry name" value="SpoOE-like"/>
    <property type="match status" value="1"/>
</dbReference>
<dbReference type="InterPro" id="IPR036638">
    <property type="entry name" value="HLH_DNA-bd_sf"/>
</dbReference>
<protein>
    <recommendedName>
        <fullName evidence="4">Spo0E like sporulation regulatory protein</fullName>
    </recommendedName>
</protein>
<feature type="region of interest" description="Disordered" evidence="1">
    <location>
        <begin position="1"/>
        <end position="21"/>
    </location>
</feature>
<organism evidence="2 3">
    <name type="scientific">Paenibacillus plantiphilus</name>
    <dbReference type="NCBI Taxonomy" id="2905650"/>
    <lineage>
        <taxon>Bacteria</taxon>
        <taxon>Bacillati</taxon>
        <taxon>Bacillota</taxon>
        <taxon>Bacilli</taxon>
        <taxon>Bacillales</taxon>
        <taxon>Paenibacillaceae</taxon>
        <taxon>Paenibacillus</taxon>
    </lineage>
</organism>
<sequence length="84" mass="9846">MAYADYGRTSHEESNTISAEQLSSSIRILEDEIYTLRVKMEQSYMEEASFSSDIVIDLSRKLDVKINEYMIHMRKKTKPEYTEA</sequence>
<reference evidence="2" key="1">
    <citation type="submission" date="2022-01" db="EMBL/GenBank/DDBJ databases">
        <authorList>
            <person name="Criscuolo A."/>
        </authorList>
    </citation>
    <scope>NUCLEOTIDE SEQUENCE</scope>
    <source>
        <strain evidence="2">CIP111893</strain>
    </source>
</reference>
<keyword evidence="3" id="KW-1185">Reference proteome</keyword>
<evidence type="ECO:0008006" key="4">
    <source>
        <dbReference type="Google" id="ProtNLM"/>
    </source>
</evidence>
<evidence type="ECO:0000256" key="1">
    <source>
        <dbReference type="SAM" id="MobiDB-lite"/>
    </source>
</evidence>
<proteinExistence type="predicted"/>
<name>A0ABM9CUT9_9BACL</name>
<dbReference type="Gene3D" id="4.10.280.10">
    <property type="entry name" value="Helix-loop-helix DNA-binding domain"/>
    <property type="match status" value="1"/>
</dbReference>
<dbReference type="InterPro" id="IPR037208">
    <property type="entry name" value="Spo0E-like_sf"/>
</dbReference>
<dbReference type="SUPFAM" id="SSF140500">
    <property type="entry name" value="BAS1536-like"/>
    <property type="match status" value="1"/>
</dbReference>
<comment type="caution">
    <text evidence="2">The sequence shown here is derived from an EMBL/GenBank/DDBJ whole genome shotgun (WGS) entry which is preliminary data.</text>
</comment>
<accession>A0ABM9CUT9</accession>
<dbReference type="EMBL" id="CAKMMF010000041">
    <property type="protein sequence ID" value="CAH1223372.1"/>
    <property type="molecule type" value="Genomic_DNA"/>
</dbReference>